<dbReference type="SUPFAM" id="SSF55073">
    <property type="entry name" value="Nucleotide cyclase"/>
    <property type="match status" value="1"/>
</dbReference>
<keyword evidence="4 6" id="KW-1133">Transmembrane helix</keyword>
<feature type="domain" description="PAC" evidence="7">
    <location>
        <begin position="442"/>
        <end position="495"/>
    </location>
</feature>
<dbReference type="Pfam" id="PF00563">
    <property type="entry name" value="EAL"/>
    <property type="match status" value="1"/>
</dbReference>
<dbReference type="SMART" id="SM00267">
    <property type="entry name" value="GGDEF"/>
    <property type="match status" value="1"/>
</dbReference>
<dbReference type="PANTHER" id="PTHR44757:SF2">
    <property type="entry name" value="BIOFILM ARCHITECTURE MAINTENANCE PROTEIN MBAA"/>
    <property type="match status" value="1"/>
</dbReference>
<dbReference type="InterPro" id="IPR001610">
    <property type="entry name" value="PAC"/>
</dbReference>
<dbReference type="NCBIfam" id="TIGR00254">
    <property type="entry name" value="GGDEF"/>
    <property type="match status" value="1"/>
</dbReference>
<dbReference type="NCBIfam" id="TIGR00229">
    <property type="entry name" value="sensory_box"/>
    <property type="match status" value="3"/>
</dbReference>
<feature type="domain" description="GGDEF" evidence="9">
    <location>
        <begin position="902"/>
        <end position="1035"/>
    </location>
</feature>
<sequence>MSLSPPRSPASVWTALARVVAACRARLRPREQAGYWRVLAAAVLGLALAVGAGAYLLHQREEVLRDGGRELRNIALVLANWVESDFNAIAFLEDSVAEWVRAEDIVTPQAFREQLGGRDVHLSLRGRIGALPRVRRLFLVDAAAQVVASSGGWPASAPSLVDRPYFQVLRDDPASQVVFSDPLRSVVDGRWNIYVARRIAAPDGTFLGIVVAALDLAYFEQAFGRLQLGGRSAVALYRQDGMLLVRHPWPEQRIGTVLGPDDPVRRMLAGVEGGTVTRTSPVDGIERLIAARRLQGYPLYLVAGRATAEVLAPSRQEAGRILLGVLALQGAIAAGVLLAARHDRHRRAMRRSRAAQAEAEARAALAEQAARAARAREHEAALDAVFASGSAGLAELEIASGQPLRANRRYCEIVGRGEAELRAGVPDEIARWLRGAAARGSRETELCLQRPDGSTAWAHLSLSVSRRDEAGRPLRCIAIVQDVTEARAATEQLRASESLLRLSMEIGHIGTFRRDLRAGLIHCGPRTRTLLGLPEGDEPVPTEAWLAVLLPEERERVRRRIEEALAQRLPDLHLHYRCHRPGDGKTRHIEVRTRYDYDADGTPLSTLGVVIDVTAAREAEDLLRLSMQAGRIGTFRHDFTTDLVECSAEARSMYGLPAGEAPLTAAQWWSAILPEDLQRLRALIDASTMTRADGENANFRIRHLENGTLRHVESRVRREYAADGTPLSALGVVIDVTTAREAEALLRLCMEAGRIGTFRHDFATGTVECSPQARALYGLPPGEEPVTEAQWWGAILPEDLQRLRAQIATSTAARAPALVANYRIRHPRDGGLRHFESRVRREYASDGRHLCTLGVVLDVTEQREAEAHIAHLAQHDALTGLPNRMLFRERLEAALARAQRGHGCAVMLVDLDRFKEVNDTLGHPVGDALLREVTARLQGVVRETDTLARLGGDEFAIIAVDVDLPESATVLARRVVESLGAPFRLDGQQVGIGASVGITVSPADGLDPDMLVKAADLALYRAKAEGRGCWRFFETEMDARMQSRRALELQLRDALATGAFEVFYQPIVEVGSRRVAAMEALLRWHHPESGLVPPAGFLKLAEETGLIVPLGEWVLRRACAEAATWPGGPRVSVNLSPAQFTHRGLSAAITAALAESGLAPERLELEITEAVMLQDPAATEATLRLLKALGVRIAMDDFGAGQSSLGCLRRFPFDRVKIDPGFIRDLGASQQDNAILRALAALCAGFEMTPTAEGVETEDQLAVLRREGCAEAQGILFSAPLPGEAVPALLRRLQQAAPDTPSV</sequence>
<dbReference type="Gene3D" id="2.10.70.100">
    <property type="match status" value="2"/>
</dbReference>
<dbReference type="InterPro" id="IPR000014">
    <property type="entry name" value="PAS"/>
</dbReference>
<evidence type="ECO:0000259" key="7">
    <source>
        <dbReference type="PROSITE" id="PS50113"/>
    </source>
</evidence>
<feature type="domain" description="EAL" evidence="8">
    <location>
        <begin position="1044"/>
        <end position="1294"/>
    </location>
</feature>
<dbReference type="PROSITE" id="PS50113">
    <property type="entry name" value="PAC"/>
    <property type="match status" value="4"/>
</dbReference>
<dbReference type="SMART" id="SM00052">
    <property type="entry name" value="EAL"/>
    <property type="match status" value="1"/>
</dbReference>
<evidence type="ECO:0000256" key="6">
    <source>
        <dbReference type="SAM" id="Phobius"/>
    </source>
</evidence>
<dbReference type="InterPro" id="IPR043128">
    <property type="entry name" value="Rev_trsase/Diguanyl_cyclase"/>
</dbReference>
<dbReference type="GO" id="GO:0005886">
    <property type="term" value="C:plasma membrane"/>
    <property type="evidence" value="ECO:0007669"/>
    <property type="project" value="UniProtKB-SubCell"/>
</dbReference>
<dbReference type="Gene3D" id="3.20.20.450">
    <property type="entry name" value="EAL domain"/>
    <property type="match status" value="1"/>
</dbReference>
<dbReference type="InterPro" id="IPR000700">
    <property type="entry name" value="PAS-assoc_C"/>
</dbReference>
<feature type="domain" description="PAC" evidence="7">
    <location>
        <begin position="695"/>
        <end position="748"/>
    </location>
</feature>
<dbReference type="Pfam" id="PF13426">
    <property type="entry name" value="PAS_9"/>
    <property type="match status" value="1"/>
</dbReference>
<comment type="subcellular location">
    <subcellularLocation>
        <location evidence="1">Cell membrane</location>
        <topology evidence="1">Multi-pass membrane protein</topology>
    </subcellularLocation>
</comment>
<dbReference type="OrthoDB" id="9793210at2"/>
<evidence type="ECO:0000313" key="10">
    <source>
        <dbReference type="EMBL" id="KAA5612738.1"/>
    </source>
</evidence>
<dbReference type="CDD" id="cd00130">
    <property type="entry name" value="PAS"/>
    <property type="match status" value="2"/>
</dbReference>
<evidence type="ECO:0000259" key="8">
    <source>
        <dbReference type="PROSITE" id="PS50883"/>
    </source>
</evidence>
<dbReference type="InterPro" id="IPR000160">
    <property type="entry name" value="GGDEF_dom"/>
</dbReference>
<gene>
    <name evidence="10" type="ORF">F1189_08360</name>
</gene>
<keyword evidence="3 6" id="KW-0812">Transmembrane</keyword>
<dbReference type="SMART" id="SM00091">
    <property type="entry name" value="PAS"/>
    <property type="match status" value="4"/>
</dbReference>
<dbReference type="Proteomes" id="UP000325255">
    <property type="component" value="Unassembled WGS sequence"/>
</dbReference>
<dbReference type="Gene3D" id="3.30.450.20">
    <property type="entry name" value="PAS domain"/>
    <property type="match status" value="6"/>
</dbReference>
<dbReference type="Pfam" id="PF00990">
    <property type="entry name" value="GGDEF"/>
    <property type="match status" value="1"/>
</dbReference>
<dbReference type="InterPro" id="IPR052155">
    <property type="entry name" value="Biofilm_reg_signaling"/>
</dbReference>
<keyword evidence="5 6" id="KW-0472">Membrane</keyword>
<dbReference type="InterPro" id="IPR035919">
    <property type="entry name" value="EAL_sf"/>
</dbReference>
<evidence type="ECO:0000259" key="9">
    <source>
        <dbReference type="PROSITE" id="PS50887"/>
    </source>
</evidence>
<dbReference type="EMBL" id="VWPK01000010">
    <property type="protein sequence ID" value="KAA5612738.1"/>
    <property type="molecule type" value="Genomic_DNA"/>
</dbReference>
<reference evidence="10 11" key="1">
    <citation type="submission" date="2019-09" db="EMBL/GenBank/DDBJ databases">
        <title>Genome sequence of Rhodovastum atsumiense, a diverse member of the Acetobacteraceae family of non-sulfur purple photosynthetic bacteria.</title>
        <authorList>
            <person name="Meyer T."/>
            <person name="Kyndt J."/>
        </authorList>
    </citation>
    <scope>NUCLEOTIDE SEQUENCE [LARGE SCALE GENOMIC DNA]</scope>
    <source>
        <strain evidence="10 11">DSM 21279</strain>
    </source>
</reference>
<dbReference type="PROSITE" id="PS50883">
    <property type="entry name" value="EAL"/>
    <property type="match status" value="1"/>
</dbReference>
<dbReference type="SMART" id="SM00086">
    <property type="entry name" value="PAC"/>
    <property type="match status" value="4"/>
</dbReference>
<dbReference type="CDD" id="cd01949">
    <property type="entry name" value="GGDEF"/>
    <property type="match status" value="1"/>
</dbReference>
<dbReference type="Gene3D" id="3.30.70.270">
    <property type="match status" value="1"/>
</dbReference>
<evidence type="ECO:0000256" key="1">
    <source>
        <dbReference type="ARBA" id="ARBA00004651"/>
    </source>
</evidence>
<proteinExistence type="predicted"/>
<dbReference type="CDD" id="cd01948">
    <property type="entry name" value="EAL"/>
    <property type="match status" value="1"/>
</dbReference>
<evidence type="ECO:0000313" key="11">
    <source>
        <dbReference type="Proteomes" id="UP000325255"/>
    </source>
</evidence>
<keyword evidence="11" id="KW-1185">Reference proteome</keyword>
<feature type="domain" description="PAC" evidence="7">
    <location>
        <begin position="818"/>
        <end position="871"/>
    </location>
</feature>
<dbReference type="Pfam" id="PF02743">
    <property type="entry name" value="dCache_1"/>
    <property type="match status" value="1"/>
</dbReference>
<evidence type="ECO:0000256" key="3">
    <source>
        <dbReference type="ARBA" id="ARBA00022692"/>
    </source>
</evidence>
<feature type="transmembrane region" description="Helical" evidence="6">
    <location>
        <begin position="38"/>
        <end position="57"/>
    </location>
</feature>
<organism evidence="10 11">
    <name type="scientific">Rhodovastum atsumiense</name>
    <dbReference type="NCBI Taxonomy" id="504468"/>
    <lineage>
        <taxon>Bacteria</taxon>
        <taxon>Pseudomonadati</taxon>
        <taxon>Pseudomonadota</taxon>
        <taxon>Alphaproteobacteria</taxon>
        <taxon>Acetobacterales</taxon>
        <taxon>Acetobacteraceae</taxon>
        <taxon>Rhodovastum</taxon>
    </lineage>
</organism>
<dbReference type="InterPro" id="IPR033479">
    <property type="entry name" value="dCache_1"/>
</dbReference>
<dbReference type="InterPro" id="IPR029787">
    <property type="entry name" value="Nucleotide_cyclase"/>
</dbReference>
<name>A0A5M6IZF6_9PROT</name>
<dbReference type="InterPro" id="IPR013655">
    <property type="entry name" value="PAS_fold_3"/>
</dbReference>
<comment type="caution">
    <text evidence="10">The sequence shown here is derived from an EMBL/GenBank/DDBJ whole genome shotgun (WGS) entry which is preliminary data.</text>
</comment>
<dbReference type="PROSITE" id="PS50887">
    <property type="entry name" value="GGDEF"/>
    <property type="match status" value="1"/>
</dbReference>
<keyword evidence="2" id="KW-1003">Cell membrane</keyword>
<evidence type="ECO:0000256" key="2">
    <source>
        <dbReference type="ARBA" id="ARBA00022475"/>
    </source>
</evidence>
<protein>
    <submittedName>
        <fullName evidence="10">EAL domain-containing protein</fullName>
    </submittedName>
</protein>
<dbReference type="SUPFAM" id="SSF55785">
    <property type="entry name" value="PYP-like sensor domain (PAS domain)"/>
    <property type="match status" value="4"/>
</dbReference>
<dbReference type="InterPro" id="IPR001633">
    <property type="entry name" value="EAL_dom"/>
</dbReference>
<dbReference type="CDD" id="cd12915">
    <property type="entry name" value="PDC2_DGC_like"/>
    <property type="match status" value="1"/>
</dbReference>
<dbReference type="SUPFAM" id="SSF141868">
    <property type="entry name" value="EAL domain-like"/>
    <property type="match status" value="1"/>
</dbReference>
<feature type="domain" description="PAC" evidence="7">
    <location>
        <begin position="572"/>
        <end position="625"/>
    </location>
</feature>
<dbReference type="InterPro" id="IPR035965">
    <property type="entry name" value="PAS-like_dom_sf"/>
</dbReference>
<dbReference type="Pfam" id="PF08447">
    <property type="entry name" value="PAS_3"/>
    <property type="match status" value="3"/>
</dbReference>
<dbReference type="PANTHER" id="PTHR44757">
    <property type="entry name" value="DIGUANYLATE CYCLASE DGCP"/>
    <property type="match status" value="1"/>
</dbReference>
<evidence type="ECO:0000256" key="5">
    <source>
        <dbReference type="ARBA" id="ARBA00023136"/>
    </source>
</evidence>
<dbReference type="CDD" id="cd12914">
    <property type="entry name" value="PDC1_DGC_like"/>
    <property type="match status" value="1"/>
</dbReference>
<accession>A0A5M6IZF6</accession>
<evidence type="ECO:0000256" key="4">
    <source>
        <dbReference type="ARBA" id="ARBA00022989"/>
    </source>
</evidence>